<dbReference type="InterPro" id="IPR011425">
    <property type="entry name" value="Med9"/>
</dbReference>
<evidence type="ECO:0000256" key="3">
    <source>
        <dbReference type="ARBA" id="ARBA00023015"/>
    </source>
</evidence>
<dbReference type="STRING" id="97359.A0A550CCB7"/>
<feature type="region of interest" description="Disordered" evidence="8">
    <location>
        <begin position="75"/>
        <end position="100"/>
    </location>
</feature>
<evidence type="ECO:0000313" key="9">
    <source>
        <dbReference type="EMBL" id="TRM62439.1"/>
    </source>
</evidence>
<evidence type="ECO:0000256" key="4">
    <source>
        <dbReference type="ARBA" id="ARBA00023159"/>
    </source>
</evidence>
<keyword evidence="4 7" id="KW-0010">Activator</keyword>
<accession>A0A550CCB7</accession>
<dbReference type="GO" id="GO:0016592">
    <property type="term" value="C:mediator complex"/>
    <property type="evidence" value="ECO:0007669"/>
    <property type="project" value="InterPro"/>
</dbReference>
<evidence type="ECO:0000256" key="1">
    <source>
        <dbReference type="ARBA" id="ARBA00004123"/>
    </source>
</evidence>
<evidence type="ECO:0000256" key="7">
    <source>
        <dbReference type="RuleBase" id="RU364145"/>
    </source>
</evidence>
<dbReference type="OrthoDB" id="2563275at2759"/>
<reference evidence="9 10" key="1">
    <citation type="journal article" date="2019" name="New Phytol.">
        <title>Comparative genomics reveals unique wood-decay strategies and fruiting body development in the Schizophyllaceae.</title>
        <authorList>
            <person name="Almasi E."/>
            <person name="Sahu N."/>
            <person name="Krizsan K."/>
            <person name="Balint B."/>
            <person name="Kovacs G.M."/>
            <person name="Kiss B."/>
            <person name="Cseklye J."/>
            <person name="Drula E."/>
            <person name="Henrissat B."/>
            <person name="Nagy I."/>
            <person name="Chovatia M."/>
            <person name="Adam C."/>
            <person name="LaButti K."/>
            <person name="Lipzen A."/>
            <person name="Riley R."/>
            <person name="Grigoriev I.V."/>
            <person name="Nagy L.G."/>
        </authorList>
    </citation>
    <scope>NUCLEOTIDE SEQUENCE [LARGE SCALE GENOMIC DNA]</scope>
    <source>
        <strain evidence="9 10">NL-1724</strain>
    </source>
</reference>
<evidence type="ECO:0000256" key="5">
    <source>
        <dbReference type="ARBA" id="ARBA00023163"/>
    </source>
</evidence>
<dbReference type="GO" id="GO:0006357">
    <property type="term" value="P:regulation of transcription by RNA polymerase II"/>
    <property type="evidence" value="ECO:0007669"/>
    <property type="project" value="InterPro"/>
</dbReference>
<proteinExistence type="inferred from homology"/>
<sequence>MSDSKLSSVPASLHEGLMPKLADAILQATNDFKRTLAQAREFAMTLPGGELVVEDQDQVLQMLTRLRDKKKEQLTQFSAQALPKRRMSMDMDSAASTPAD</sequence>
<protein>
    <recommendedName>
        <fullName evidence="7">Mediator of RNA polymerase II transcription subunit 9</fullName>
    </recommendedName>
    <alternativeName>
        <fullName evidence="7">Mediator complex subunit 9</fullName>
    </alternativeName>
</protein>
<evidence type="ECO:0000313" key="10">
    <source>
        <dbReference type="Proteomes" id="UP000320762"/>
    </source>
</evidence>
<keyword evidence="5 7" id="KW-0804">Transcription</keyword>
<evidence type="ECO:0000256" key="8">
    <source>
        <dbReference type="SAM" id="MobiDB-lite"/>
    </source>
</evidence>
<dbReference type="Pfam" id="PF07544">
    <property type="entry name" value="Med9"/>
    <property type="match status" value="1"/>
</dbReference>
<gene>
    <name evidence="7" type="primary">MED9</name>
    <name evidence="9" type="ORF">BD626DRAFT_548763</name>
</gene>
<comment type="similarity">
    <text evidence="2 7">Belongs to the Mediator complex subunit 9 family.</text>
</comment>
<keyword evidence="3 7" id="KW-0805">Transcription regulation</keyword>
<keyword evidence="10" id="KW-1185">Reference proteome</keyword>
<name>A0A550CCB7_9AGAR</name>
<dbReference type="AlphaFoldDB" id="A0A550CCB7"/>
<dbReference type="EMBL" id="VDMD01000013">
    <property type="protein sequence ID" value="TRM62439.1"/>
    <property type="molecule type" value="Genomic_DNA"/>
</dbReference>
<comment type="subcellular location">
    <subcellularLocation>
        <location evidence="1 7">Nucleus</location>
    </subcellularLocation>
</comment>
<dbReference type="Proteomes" id="UP000320762">
    <property type="component" value="Unassembled WGS sequence"/>
</dbReference>
<evidence type="ECO:0000256" key="6">
    <source>
        <dbReference type="ARBA" id="ARBA00023242"/>
    </source>
</evidence>
<comment type="function">
    <text evidence="7">Component of the Mediator complex, a coactivator involved in the regulated transcription of nearly all RNA polymerase II-dependent genes. Mediator functions as a bridge to convey information from gene-specific regulatory proteins to the basal RNA polymerase II transcription machinery. Mediator is recruited to promoters by direct interactions with regulatory proteins and serves as a scaffold for the assembly of a functional preinitiation complex with RNA polymerase II and the general transcription factors.</text>
</comment>
<comment type="caution">
    <text evidence="9">The sequence shown here is derived from an EMBL/GenBank/DDBJ whole genome shotgun (WGS) entry which is preliminary data.</text>
</comment>
<evidence type="ECO:0000256" key="2">
    <source>
        <dbReference type="ARBA" id="ARBA00008089"/>
    </source>
</evidence>
<comment type="subunit">
    <text evidence="7">Component of the Mediator complex.</text>
</comment>
<dbReference type="GO" id="GO:0003712">
    <property type="term" value="F:transcription coregulator activity"/>
    <property type="evidence" value="ECO:0007669"/>
    <property type="project" value="InterPro"/>
</dbReference>
<keyword evidence="6 7" id="KW-0539">Nucleus</keyword>
<organism evidence="9 10">
    <name type="scientific">Schizophyllum amplum</name>
    <dbReference type="NCBI Taxonomy" id="97359"/>
    <lineage>
        <taxon>Eukaryota</taxon>
        <taxon>Fungi</taxon>
        <taxon>Dikarya</taxon>
        <taxon>Basidiomycota</taxon>
        <taxon>Agaricomycotina</taxon>
        <taxon>Agaricomycetes</taxon>
        <taxon>Agaricomycetidae</taxon>
        <taxon>Agaricales</taxon>
        <taxon>Schizophyllaceae</taxon>
        <taxon>Schizophyllum</taxon>
    </lineage>
</organism>